<evidence type="ECO:0000313" key="3">
    <source>
        <dbReference type="EMBL" id="AEM71161.1"/>
    </source>
</evidence>
<accession>G2PLS4</accession>
<dbReference type="Pfam" id="PF00072">
    <property type="entry name" value="Response_reg"/>
    <property type="match status" value="1"/>
</dbReference>
<dbReference type="KEGG" id="mrs:Murru_2122"/>
<gene>
    <name evidence="3" type="ordered locus">Murru_2122</name>
</gene>
<feature type="domain" description="Response regulatory" evidence="2">
    <location>
        <begin position="10"/>
        <end position="139"/>
    </location>
</feature>
<dbReference type="InterPro" id="IPR011006">
    <property type="entry name" value="CheY-like_superfamily"/>
</dbReference>
<dbReference type="GO" id="GO:0000160">
    <property type="term" value="P:phosphorelay signal transduction system"/>
    <property type="evidence" value="ECO:0007669"/>
    <property type="project" value="InterPro"/>
</dbReference>
<name>G2PLS4_ALLRU</name>
<proteinExistence type="predicted"/>
<dbReference type="Proteomes" id="UP000008908">
    <property type="component" value="Chromosome"/>
</dbReference>
<evidence type="ECO:0000256" key="1">
    <source>
        <dbReference type="PROSITE-ProRule" id="PRU00169"/>
    </source>
</evidence>
<dbReference type="HOGENOM" id="CLU_000445_69_17_10"/>
<reference evidence="3 4" key="2">
    <citation type="journal article" date="2012" name="Stand. Genomic Sci.">
        <title>Complete genome sequence of the facultatively anaerobic, appendaged bacterium Muricauda ruestringensis type strain (B1(T)).</title>
        <authorList>
            <person name="Huntemann M."/>
            <person name="Teshima H."/>
            <person name="Lapidus A."/>
            <person name="Nolan M."/>
            <person name="Lucas S."/>
            <person name="Hammon N."/>
            <person name="Deshpande S."/>
            <person name="Cheng J.F."/>
            <person name="Tapia R."/>
            <person name="Goodwin L.A."/>
            <person name="Pitluck S."/>
            <person name="Liolios K."/>
            <person name="Pagani I."/>
            <person name="Ivanova N."/>
            <person name="Mavromatis K."/>
            <person name="Mikhailova N."/>
            <person name="Pati A."/>
            <person name="Chen A."/>
            <person name="Palaniappan K."/>
            <person name="Land M."/>
            <person name="Hauser L."/>
            <person name="Pan C."/>
            <person name="Brambilla E.M."/>
            <person name="Rohde M."/>
            <person name="Spring S."/>
            <person name="Goker M."/>
            <person name="Detter J.C."/>
            <person name="Bristow J."/>
            <person name="Eisen J.A."/>
            <person name="Markowitz V."/>
            <person name="Hugenholtz P."/>
            <person name="Kyrpides N.C."/>
            <person name="Klenk H.P."/>
            <person name="Woyke T."/>
        </authorList>
    </citation>
    <scope>NUCLEOTIDE SEQUENCE [LARGE SCALE GENOMIC DNA]</scope>
    <source>
        <strain evidence="4">DSM 13258 / LMG 19739 / B1</strain>
    </source>
</reference>
<dbReference type="eggNOG" id="COG0784">
    <property type="taxonomic scope" value="Bacteria"/>
</dbReference>
<dbReference type="SMART" id="SM00448">
    <property type="entry name" value="REC"/>
    <property type="match status" value="1"/>
</dbReference>
<evidence type="ECO:0000313" key="4">
    <source>
        <dbReference type="Proteomes" id="UP000008908"/>
    </source>
</evidence>
<dbReference type="Gene3D" id="3.40.50.2300">
    <property type="match status" value="1"/>
</dbReference>
<sequence length="141" mass="16166">MFILMKKVSCIFIVDDDPITVFGIKKMLRSVTHCDDVQIFQNGHEAYEAIKERQEKGENIPDVIFLDINMPIMDGWGFLDEFIALDVDGHVVINMITSSIDPADYKKWNSFKDKCPHVLNFKNKPIFKIEPTDLVCINVAS</sequence>
<dbReference type="InterPro" id="IPR052048">
    <property type="entry name" value="ST_Response_Regulator"/>
</dbReference>
<organism evidence="3 4">
    <name type="scientific">Allomuricauda ruestringensis (strain DSM 13258 / CIP 107369 / LMG 19739 / B1)</name>
    <name type="common">Muricauda ruestringensis</name>
    <dbReference type="NCBI Taxonomy" id="886377"/>
    <lineage>
        <taxon>Bacteria</taxon>
        <taxon>Pseudomonadati</taxon>
        <taxon>Bacteroidota</taxon>
        <taxon>Flavobacteriia</taxon>
        <taxon>Flavobacteriales</taxon>
        <taxon>Flavobacteriaceae</taxon>
        <taxon>Flagellimonas</taxon>
    </lineage>
</organism>
<dbReference type="PROSITE" id="PS50110">
    <property type="entry name" value="RESPONSE_REGULATORY"/>
    <property type="match status" value="1"/>
</dbReference>
<dbReference type="SUPFAM" id="SSF52172">
    <property type="entry name" value="CheY-like"/>
    <property type="match status" value="1"/>
</dbReference>
<dbReference type="InterPro" id="IPR001789">
    <property type="entry name" value="Sig_transdc_resp-reg_receiver"/>
</dbReference>
<feature type="modified residue" description="4-aspartylphosphate" evidence="1">
    <location>
        <position position="67"/>
    </location>
</feature>
<keyword evidence="4" id="KW-1185">Reference proteome</keyword>
<evidence type="ECO:0000259" key="2">
    <source>
        <dbReference type="PROSITE" id="PS50110"/>
    </source>
</evidence>
<dbReference type="AlphaFoldDB" id="G2PLS4"/>
<dbReference type="EMBL" id="CP002999">
    <property type="protein sequence ID" value="AEM71161.1"/>
    <property type="molecule type" value="Genomic_DNA"/>
</dbReference>
<protein>
    <submittedName>
        <fullName evidence="3">Response regulator receiver</fullName>
    </submittedName>
</protein>
<dbReference type="STRING" id="886377.Murru_2122"/>
<dbReference type="PANTHER" id="PTHR43228">
    <property type="entry name" value="TWO-COMPONENT RESPONSE REGULATOR"/>
    <property type="match status" value="1"/>
</dbReference>
<reference evidence="4" key="1">
    <citation type="submission" date="2011-08" db="EMBL/GenBank/DDBJ databases">
        <title>The complete genome of Muricauda ruestringensis DSM 13258.</title>
        <authorList>
            <person name="Lucas S."/>
            <person name="Han J."/>
            <person name="Lapidus A."/>
            <person name="Bruce D."/>
            <person name="Goodwin L."/>
            <person name="Pitluck S."/>
            <person name="Peters L."/>
            <person name="Kyrpides N."/>
            <person name="Mavromatis K."/>
            <person name="Ivanova N."/>
            <person name="Ovchinnikova G."/>
            <person name="Teshima H."/>
            <person name="Detter J.C."/>
            <person name="Tapia R."/>
            <person name="Han C."/>
            <person name="Land M."/>
            <person name="Hauser L."/>
            <person name="Markowitz V."/>
            <person name="Cheng J.-F."/>
            <person name="Hugenholtz P."/>
            <person name="Woyke T."/>
            <person name="Wu D."/>
            <person name="Spring S."/>
            <person name="Schroeder M."/>
            <person name="Brambilla E."/>
            <person name="Klenk H.-P."/>
            <person name="Eisen J.A."/>
        </authorList>
    </citation>
    <scope>NUCLEOTIDE SEQUENCE [LARGE SCALE GENOMIC DNA]</scope>
    <source>
        <strain evidence="4">DSM 13258 / LMG 19739 / B1</strain>
    </source>
</reference>
<keyword evidence="1" id="KW-0597">Phosphoprotein</keyword>
<dbReference type="PANTHER" id="PTHR43228:SF1">
    <property type="entry name" value="TWO-COMPONENT RESPONSE REGULATOR ARR22"/>
    <property type="match status" value="1"/>
</dbReference>